<evidence type="ECO:0000256" key="1">
    <source>
        <dbReference type="SAM" id="MobiDB-lite"/>
    </source>
</evidence>
<accession>A0A8B7PMA7</accession>
<feature type="compositionally biased region" description="Basic and acidic residues" evidence="1">
    <location>
        <begin position="18"/>
        <end position="27"/>
    </location>
</feature>
<dbReference type="GeneID" id="108682622"/>
<gene>
    <name evidence="4" type="primary">LOC108682622</name>
</gene>
<dbReference type="AlphaFoldDB" id="A0A8B7PMA7"/>
<dbReference type="RefSeq" id="XP_018027313.1">
    <property type="nucleotide sequence ID" value="XM_018171824.2"/>
</dbReference>
<name>A0A8B7PMA7_HYAAZ</name>
<evidence type="ECO:0000313" key="3">
    <source>
        <dbReference type="Proteomes" id="UP000694843"/>
    </source>
</evidence>
<feature type="compositionally biased region" description="Basic residues" evidence="1">
    <location>
        <begin position="58"/>
        <end position="71"/>
    </location>
</feature>
<feature type="domain" description="DUF2423" evidence="2">
    <location>
        <begin position="1"/>
        <end position="36"/>
    </location>
</feature>
<organism evidence="3 4">
    <name type="scientific">Hyalella azteca</name>
    <name type="common">Amphipod</name>
    <dbReference type="NCBI Taxonomy" id="294128"/>
    <lineage>
        <taxon>Eukaryota</taxon>
        <taxon>Metazoa</taxon>
        <taxon>Ecdysozoa</taxon>
        <taxon>Arthropoda</taxon>
        <taxon>Crustacea</taxon>
        <taxon>Multicrustacea</taxon>
        <taxon>Malacostraca</taxon>
        <taxon>Eumalacostraca</taxon>
        <taxon>Peracarida</taxon>
        <taxon>Amphipoda</taxon>
        <taxon>Senticaudata</taxon>
        <taxon>Talitrida</taxon>
        <taxon>Talitroidea</taxon>
        <taxon>Hyalellidae</taxon>
        <taxon>Hyalella</taxon>
    </lineage>
</organism>
<sequence>MAKSLRSKKERTKRREKRKNDREPRERARLRRLAEAALAREAQEKLEAEEEVPTGPPRSRKQLVRYNHVRSMRSGPRHYETQEIIRKEYIPKRRDYEKFYDNIDGDSDDNDVLSDSDTEFQEVSRCLDKRTPEAKERATDLDGVVERKLWKLKYKRGTLPKWLSRLDHKKMKQYKKNGVAEDDLIFDHA</sequence>
<feature type="compositionally biased region" description="Basic residues" evidence="1">
    <location>
        <begin position="1"/>
        <end position="17"/>
    </location>
</feature>
<protein>
    <submittedName>
        <fullName evidence="4">Uncharacterized protein LOC108682622</fullName>
    </submittedName>
</protein>
<dbReference type="Proteomes" id="UP000694843">
    <property type="component" value="Unplaced"/>
</dbReference>
<dbReference type="OrthoDB" id="10642617at2759"/>
<dbReference type="Pfam" id="PF10338">
    <property type="entry name" value="YBL028C_N"/>
    <property type="match status" value="1"/>
</dbReference>
<proteinExistence type="predicted"/>
<dbReference type="InterPro" id="IPR019434">
    <property type="entry name" value="DUF2423"/>
</dbReference>
<feature type="region of interest" description="Disordered" evidence="1">
    <location>
        <begin position="1"/>
        <end position="78"/>
    </location>
</feature>
<reference evidence="4" key="1">
    <citation type="submission" date="2025-08" db="UniProtKB">
        <authorList>
            <consortium name="RefSeq"/>
        </authorList>
    </citation>
    <scope>IDENTIFICATION</scope>
    <source>
        <tissue evidence="4">Whole organism</tissue>
    </source>
</reference>
<keyword evidence="3" id="KW-1185">Reference proteome</keyword>
<dbReference type="KEGG" id="hazt:108682622"/>
<evidence type="ECO:0000313" key="4">
    <source>
        <dbReference type="RefSeq" id="XP_018027313.1"/>
    </source>
</evidence>
<evidence type="ECO:0000259" key="2">
    <source>
        <dbReference type="Pfam" id="PF10338"/>
    </source>
</evidence>